<dbReference type="Proteomes" id="UP000217790">
    <property type="component" value="Unassembled WGS sequence"/>
</dbReference>
<reference evidence="3" key="1">
    <citation type="journal article" date="2017" name="Nat. Ecol. Evol.">
        <title>Genome expansion and lineage-specific genetic innovations in the forest pathogenic fungi Armillaria.</title>
        <authorList>
            <person name="Sipos G."/>
            <person name="Prasanna A.N."/>
            <person name="Walter M.C."/>
            <person name="O'Connor E."/>
            <person name="Balint B."/>
            <person name="Krizsan K."/>
            <person name="Kiss B."/>
            <person name="Hess J."/>
            <person name="Varga T."/>
            <person name="Slot J."/>
            <person name="Riley R."/>
            <person name="Boka B."/>
            <person name="Rigling D."/>
            <person name="Barry K."/>
            <person name="Lee J."/>
            <person name="Mihaltcheva S."/>
            <person name="LaButti K."/>
            <person name="Lipzen A."/>
            <person name="Waldron R."/>
            <person name="Moloney N.M."/>
            <person name="Sperisen C."/>
            <person name="Kredics L."/>
            <person name="Vagvoelgyi C."/>
            <person name="Patrignani A."/>
            <person name="Fitzpatrick D."/>
            <person name="Nagy I."/>
            <person name="Doyle S."/>
            <person name="Anderson J.B."/>
            <person name="Grigoriev I.V."/>
            <person name="Gueldener U."/>
            <person name="Muensterkoetter M."/>
            <person name="Nagy L.G."/>
        </authorList>
    </citation>
    <scope>NUCLEOTIDE SEQUENCE [LARGE SCALE GENOMIC DNA]</scope>
    <source>
        <strain evidence="3">Ar21-2</strain>
    </source>
</reference>
<organism evidence="2 3">
    <name type="scientific">Armillaria gallica</name>
    <name type="common">Bulbous honey fungus</name>
    <name type="synonym">Armillaria bulbosa</name>
    <dbReference type="NCBI Taxonomy" id="47427"/>
    <lineage>
        <taxon>Eukaryota</taxon>
        <taxon>Fungi</taxon>
        <taxon>Dikarya</taxon>
        <taxon>Basidiomycota</taxon>
        <taxon>Agaricomycotina</taxon>
        <taxon>Agaricomycetes</taxon>
        <taxon>Agaricomycetidae</taxon>
        <taxon>Agaricales</taxon>
        <taxon>Marasmiineae</taxon>
        <taxon>Physalacriaceae</taxon>
        <taxon>Armillaria</taxon>
    </lineage>
</organism>
<name>A0A2H3CWM3_ARMGA</name>
<protein>
    <submittedName>
        <fullName evidence="2">Uncharacterized protein</fullName>
    </submittedName>
</protein>
<dbReference type="OrthoDB" id="10658163at2759"/>
<feature type="compositionally biased region" description="Basic and acidic residues" evidence="1">
    <location>
        <begin position="295"/>
        <end position="309"/>
    </location>
</feature>
<dbReference type="InParanoid" id="A0A2H3CWM3"/>
<accession>A0A2H3CWM3</accession>
<sequence length="386" mass="42861">MSAVPAAVYNKSAPTPVFGIQALRVRVTVQTFRITLKDGGWLTYLVSVGSSSTHFRSHPSLYHVLLNAPRSALPPTELCADTTYRVPARWTSDHSLTHYVFLNASFNIPLFDNLRLATHTHGRRLELKSCAEATYLVPAGKGGDRLGRHFGLLKNPALLRRLSLYQDHRYHDVPGHGIKFAARRRIAFRRARVESLEPALGWIVQAVVLGSSPATFRSPRPPLSPFAWPRNQVLLRDDVLPSGEGRQIVGEGAWRIQVRRAVFFAEVFHSSSMGIPPPRPRPSRWDLRRNPGLRQHDVASSREQGRDDDPQITQDPPLSARQDMSALGLQRTVPSLCGGLCPMALLKAGGGLGDMRSAWEYCAWPSRQGIDQWTPLFTPAEPVAGD</sequence>
<dbReference type="AlphaFoldDB" id="A0A2H3CWM3"/>
<evidence type="ECO:0000256" key="1">
    <source>
        <dbReference type="SAM" id="MobiDB-lite"/>
    </source>
</evidence>
<evidence type="ECO:0000313" key="2">
    <source>
        <dbReference type="EMBL" id="PBK81177.1"/>
    </source>
</evidence>
<feature type="region of interest" description="Disordered" evidence="1">
    <location>
        <begin position="295"/>
        <end position="318"/>
    </location>
</feature>
<gene>
    <name evidence="2" type="ORF">ARMGADRAFT_1091473</name>
</gene>
<keyword evidence="3" id="KW-1185">Reference proteome</keyword>
<proteinExistence type="predicted"/>
<dbReference type="EMBL" id="KZ293733">
    <property type="protein sequence ID" value="PBK81177.1"/>
    <property type="molecule type" value="Genomic_DNA"/>
</dbReference>
<evidence type="ECO:0000313" key="3">
    <source>
        <dbReference type="Proteomes" id="UP000217790"/>
    </source>
</evidence>